<dbReference type="PANTHER" id="PTHR44525">
    <property type="entry name" value="WD REPEAT-CONTAINING PROTEIN 27"/>
    <property type="match status" value="1"/>
</dbReference>
<feature type="repeat" description="WD" evidence="1">
    <location>
        <begin position="798"/>
        <end position="844"/>
    </location>
</feature>
<dbReference type="PROSITE" id="PS50294">
    <property type="entry name" value="WD_REPEATS_REGION"/>
    <property type="match status" value="1"/>
</dbReference>
<name>F4PA65_BATDJ</name>
<proteinExistence type="predicted"/>
<dbReference type="PANTHER" id="PTHR44525:SF1">
    <property type="entry name" value="WD REPEAT-CONTAINING PROTEIN 27"/>
    <property type="match status" value="1"/>
</dbReference>
<dbReference type="OMA" id="ICEPRCI"/>
<dbReference type="HOGENOM" id="CLU_276218_0_0_1"/>
<dbReference type="RefSeq" id="XP_006681389.1">
    <property type="nucleotide sequence ID" value="XM_006681326.1"/>
</dbReference>
<feature type="repeat" description="WD" evidence="1">
    <location>
        <begin position="973"/>
        <end position="1016"/>
    </location>
</feature>
<dbReference type="InterPro" id="IPR036322">
    <property type="entry name" value="WD40_repeat_dom_sf"/>
</dbReference>
<dbReference type="InterPro" id="IPR042411">
    <property type="entry name" value="WDR27"/>
</dbReference>
<keyword evidence="3" id="KW-1185">Reference proteome</keyword>
<dbReference type="GeneID" id="18239240"/>
<dbReference type="InterPro" id="IPR001680">
    <property type="entry name" value="WD40_rpt"/>
</dbReference>
<protein>
    <submittedName>
        <fullName evidence="2">Uncharacterized protein</fullName>
    </submittedName>
</protein>
<reference evidence="2 3" key="1">
    <citation type="submission" date="2009-12" db="EMBL/GenBank/DDBJ databases">
        <title>The draft genome of Batrachochytrium dendrobatidis.</title>
        <authorList>
            <consortium name="US DOE Joint Genome Institute (JGI-PGF)"/>
            <person name="Kuo A."/>
            <person name="Salamov A."/>
            <person name="Schmutz J."/>
            <person name="Lucas S."/>
            <person name="Pitluck S."/>
            <person name="Rosenblum E."/>
            <person name="Stajich J."/>
            <person name="Eisen M."/>
            <person name="Grigoriev I.V."/>
        </authorList>
    </citation>
    <scope>NUCLEOTIDE SEQUENCE [LARGE SCALE GENOMIC DNA]</scope>
    <source>
        <strain evidence="3">JAM81 / FGSC 10211</strain>
    </source>
</reference>
<dbReference type="STRING" id="684364.F4PA65"/>
<sequence>MQSIGQVFNPKQLQQDPIQHESVARFDVVLAGTVSAHIPVSCDSSPDLFGFTTGQKSICHSENSHSHSRPAEPVIGLIAGERLFQSRLSVALQPDQIISLKDYSNPKEQIVCIKFGHKQLPLRIFVASKSILSVWTCDNQSGSTYTPSNLQFSSNNARISDMPVPDTPPLLNSMVGFQKIVRSDFPDTINGISVHQSDNFVAAHLHDSIMVVAVSTGAAVELQGHLARITACQFFNHTANPAAKDWLLSVSEDRTFKIWNYSSLECLYSSSIVCSSPLTCISFDLVKPIFAIGSEDSIIRFYDPTLHASSVSCEPRLVKSIDLDALCRKWYIHNTLPSITVPKKYTRSDGVPIVSSLPSWRRTVDQRNETIITGTAAAAEEDCIGLDSNSDVKHTLCILNMFYGPPIPSTTPHLPFTSRVFVACPSLIAVLDANSYGILHIVNFNSSQLNMELYKHSNNALDSMTDQLGLLNVKTDTTLRKTAAQTIQMARSISFSHCAGMRHCTFAAITHAMSGQITLLCIHEIHKQRLNLSLASNVSDMSLQDIVIGAIRKHVAGDKWVDNIYQDCMRELAFQGIHNLNQLSIRFGNDDSLVNNTLFLPMYVNKELSMSIKSNHIKERSFIKDTEFFLRLPRLGGMANDNCAHSTVKSASSTLKTGTKTSRSLKNKSSTNVIIDKPVTFRSTIKSSGYTQAPKATKLFSGLDASFSKPLKSKVSNSNLSSEASLFVGAKYPVNGNPLTEIKQLSIPTIPHTSSISCIRYHPSGRFLATGSADKCARFYRLTTTKSSGQSSSVSRDFHGHNSCVTDIAWRLNPIKDVGHVLLTSSLDGMVRLWGTDRSDPVLSISCLATVSTASALSVNVRKTSVLKTATLQLNQKSQPKKTVFSKPAMNTCSASGGSDSGTLTVWPIHARFFHRDQYLVTTAGSDIQFRTYTIQHADPAKFPSRISTKSILPPRPSTAEASHRQTRLVMRLESDAQTVTALACLNTNLSQYIVSATSDRWLHLWDAETSQPVLTWKDAHIRPVNCICLGETLEGVATGFEKLFVSTSIGDGIKIWDIRCESTGSSSIHPVLQFNGHVNRFTGVRCSVSPCGLYIATGSEDNHAYMYDIRMGRLVGKTRGNHGAVVTDVAFHPTIREMATACQDGRVKFFKD</sequence>
<feature type="repeat" description="WD" evidence="1">
    <location>
        <begin position="749"/>
        <end position="790"/>
    </location>
</feature>
<accession>F4PA65</accession>
<organism evidence="2 3">
    <name type="scientific">Batrachochytrium dendrobatidis (strain JAM81 / FGSC 10211)</name>
    <name type="common">Frog chytrid fungus</name>
    <dbReference type="NCBI Taxonomy" id="684364"/>
    <lineage>
        <taxon>Eukaryota</taxon>
        <taxon>Fungi</taxon>
        <taxon>Fungi incertae sedis</taxon>
        <taxon>Chytridiomycota</taxon>
        <taxon>Chytridiomycota incertae sedis</taxon>
        <taxon>Chytridiomycetes</taxon>
        <taxon>Rhizophydiales</taxon>
        <taxon>Rhizophydiales incertae sedis</taxon>
        <taxon>Batrachochytrium</taxon>
    </lineage>
</organism>
<dbReference type="PROSITE" id="PS50082">
    <property type="entry name" value="WD_REPEATS_2"/>
    <property type="match status" value="3"/>
</dbReference>
<dbReference type="Proteomes" id="UP000007241">
    <property type="component" value="Unassembled WGS sequence"/>
</dbReference>
<evidence type="ECO:0000256" key="1">
    <source>
        <dbReference type="PROSITE-ProRule" id="PRU00221"/>
    </source>
</evidence>
<dbReference type="Pfam" id="PF00400">
    <property type="entry name" value="WD40"/>
    <property type="match status" value="5"/>
</dbReference>
<dbReference type="EMBL" id="GL882890">
    <property type="protein sequence ID" value="EGF77985.1"/>
    <property type="molecule type" value="Genomic_DNA"/>
</dbReference>
<evidence type="ECO:0000313" key="3">
    <source>
        <dbReference type="Proteomes" id="UP000007241"/>
    </source>
</evidence>
<gene>
    <name evidence="2" type="ORF">BATDEDRAFT_27140</name>
</gene>
<dbReference type="SUPFAM" id="SSF50978">
    <property type="entry name" value="WD40 repeat-like"/>
    <property type="match status" value="2"/>
</dbReference>
<evidence type="ECO:0000313" key="2">
    <source>
        <dbReference type="EMBL" id="EGF77985.1"/>
    </source>
</evidence>
<dbReference type="InParanoid" id="F4PA65"/>
<dbReference type="Gene3D" id="2.130.10.10">
    <property type="entry name" value="YVTN repeat-like/Quinoprotein amine dehydrogenase"/>
    <property type="match status" value="4"/>
</dbReference>
<dbReference type="InterPro" id="IPR015943">
    <property type="entry name" value="WD40/YVTN_repeat-like_dom_sf"/>
</dbReference>
<dbReference type="OrthoDB" id="20669at2759"/>
<keyword evidence="1" id="KW-0853">WD repeat</keyword>
<dbReference type="AlphaFoldDB" id="F4PA65"/>
<dbReference type="SMART" id="SM00320">
    <property type="entry name" value="WD40"/>
    <property type="match status" value="8"/>
</dbReference>